<evidence type="ECO:0000313" key="3">
    <source>
        <dbReference type="Proteomes" id="UP000050929"/>
    </source>
</evidence>
<dbReference type="PATRIC" id="fig|1423811.3.peg.1583"/>
<keyword evidence="1" id="KW-0472">Membrane</keyword>
<gene>
    <name evidence="2" type="ORF">FC72_GL001558</name>
</gene>
<dbReference type="OrthoDB" id="3237813at2"/>
<evidence type="ECO:0000313" key="2">
    <source>
        <dbReference type="EMBL" id="KRK65182.1"/>
    </source>
</evidence>
<proteinExistence type="predicted"/>
<feature type="transmembrane region" description="Helical" evidence="1">
    <location>
        <begin position="153"/>
        <end position="177"/>
    </location>
</feature>
<keyword evidence="3" id="KW-1185">Reference proteome</keyword>
<dbReference type="Proteomes" id="UP000050929">
    <property type="component" value="Unassembled WGS sequence"/>
</dbReference>
<dbReference type="RefSeq" id="WP_057764571.1">
    <property type="nucleotide sequence ID" value="NZ_AZDG01000004.1"/>
</dbReference>
<dbReference type="InterPro" id="IPR038750">
    <property type="entry name" value="YczE/YyaS-like"/>
</dbReference>
<accession>A0A0R1J0Z7</accession>
<sequence>MEAKRDYRRRLGYLAFAIVFIAASNALMVDSNVGSAVWMASGVNISKLINVDYGTTLFFYAIIVSVVNQLLLKKFDGHVFISNLIFSVPFSYLMGFFTKLYLPLHIERLGLFWQVVIDIIGLLGVSIGASIYQRCNIIQHPNDELAYILRFKYLHGSAGWGQVFSYLPPVLIMVICYFMTGKIYSVGIGTILAIFLQGYMIGKADFIVIPSLKHHYNL</sequence>
<comment type="caution">
    <text evidence="2">The sequence shown here is derived from an EMBL/GenBank/DDBJ whole genome shotgun (WGS) entry which is preliminary data.</text>
</comment>
<feature type="transmembrane region" description="Helical" evidence="1">
    <location>
        <begin position="12"/>
        <end position="33"/>
    </location>
</feature>
<dbReference type="PANTHER" id="PTHR40078:SF1">
    <property type="entry name" value="INTEGRAL MEMBRANE PROTEIN"/>
    <property type="match status" value="1"/>
</dbReference>
<name>A0A0R1J0Z7_9LACO</name>
<dbReference type="STRING" id="1423811.FC72_GL001558"/>
<feature type="transmembrane region" description="Helical" evidence="1">
    <location>
        <begin position="53"/>
        <end position="72"/>
    </location>
</feature>
<feature type="transmembrane region" description="Helical" evidence="1">
    <location>
        <begin position="110"/>
        <end position="132"/>
    </location>
</feature>
<dbReference type="AlphaFoldDB" id="A0A0R1J0Z7"/>
<protein>
    <recommendedName>
        <fullName evidence="4">Integral membrane protein</fullName>
    </recommendedName>
</protein>
<dbReference type="Pfam" id="PF19700">
    <property type="entry name" value="DUF6198"/>
    <property type="match status" value="1"/>
</dbReference>
<evidence type="ECO:0000256" key="1">
    <source>
        <dbReference type="SAM" id="Phobius"/>
    </source>
</evidence>
<reference evidence="2 3" key="1">
    <citation type="journal article" date="2015" name="Genome Announc.">
        <title>Expanding the biotechnology potential of lactobacilli through comparative genomics of 213 strains and associated genera.</title>
        <authorList>
            <person name="Sun Z."/>
            <person name="Harris H.M."/>
            <person name="McCann A."/>
            <person name="Guo C."/>
            <person name="Argimon S."/>
            <person name="Zhang W."/>
            <person name="Yang X."/>
            <person name="Jeffery I.B."/>
            <person name="Cooney J.C."/>
            <person name="Kagawa T.F."/>
            <person name="Liu W."/>
            <person name="Song Y."/>
            <person name="Salvetti E."/>
            <person name="Wrobel A."/>
            <person name="Rasinkangas P."/>
            <person name="Parkhill J."/>
            <person name="Rea M.C."/>
            <person name="O'Sullivan O."/>
            <person name="Ritari J."/>
            <person name="Douillard F.P."/>
            <person name="Paul Ross R."/>
            <person name="Yang R."/>
            <person name="Briner A.E."/>
            <person name="Felis G.E."/>
            <person name="de Vos W.M."/>
            <person name="Barrangou R."/>
            <person name="Klaenhammer T.R."/>
            <person name="Caufield P.W."/>
            <person name="Cui Y."/>
            <person name="Zhang H."/>
            <person name="O'Toole P.W."/>
        </authorList>
    </citation>
    <scope>NUCLEOTIDE SEQUENCE [LARGE SCALE GENOMIC DNA]</scope>
    <source>
        <strain evidence="2 3">DSM 20183</strain>
    </source>
</reference>
<dbReference type="PANTHER" id="PTHR40078">
    <property type="entry name" value="INTEGRAL MEMBRANE PROTEIN-RELATED"/>
    <property type="match status" value="1"/>
</dbReference>
<keyword evidence="1" id="KW-1133">Transmembrane helix</keyword>
<feature type="transmembrane region" description="Helical" evidence="1">
    <location>
        <begin position="79"/>
        <end position="98"/>
    </location>
</feature>
<feature type="transmembrane region" description="Helical" evidence="1">
    <location>
        <begin position="183"/>
        <end position="202"/>
    </location>
</feature>
<keyword evidence="1" id="KW-0812">Transmembrane</keyword>
<dbReference type="EMBL" id="AZDG01000004">
    <property type="protein sequence ID" value="KRK65182.1"/>
    <property type="molecule type" value="Genomic_DNA"/>
</dbReference>
<organism evidence="2 3">
    <name type="scientific">Companilactobacillus tucceti DSM 20183</name>
    <dbReference type="NCBI Taxonomy" id="1423811"/>
    <lineage>
        <taxon>Bacteria</taxon>
        <taxon>Bacillati</taxon>
        <taxon>Bacillota</taxon>
        <taxon>Bacilli</taxon>
        <taxon>Lactobacillales</taxon>
        <taxon>Lactobacillaceae</taxon>
        <taxon>Companilactobacillus</taxon>
    </lineage>
</organism>
<evidence type="ECO:0008006" key="4">
    <source>
        <dbReference type="Google" id="ProtNLM"/>
    </source>
</evidence>